<dbReference type="Proteomes" id="UP000321561">
    <property type="component" value="Chromosome"/>
</dbReference>
<evidence type="ECO:0000313" key="2">
    <source>
        <dbReference type="Proteomes" id="UP000321561"/>
    </source>
</evidence>
<name>A0A510L8S0_9FUSO</name>
<accession>A0A510L8S0</accession>
<reference evidence="1 2" key="1">
    <citation type="submission" date="2019-07" db="EMBL/GenBank/DDBJ databases">
        <title>Complete Genome Sequence of Leptotrichia hongkongensis Strain JMUB5056.</title>
        <authorList>
            <person name="Watanabe S."/>
            <person name="Cui L."/>
        </authorList>
    </citation>
    <scope>NUCLEOTIDE SEQUENCE [LARGE SCALE GENOMIC DNA]</scope>
    <source>
        <strain evidence="1 2">JMUB5056</strain>
    </source>
</reference>
<proteinExistence type="predicted"/>
<sequence length="38" mass="4533">MKNKSELEIIMYKNNDTIKKLSKELKIHSKTLSEKIKK</sequence>
<dbReference type="EMBL" id="AP019846">
    <property type="protein sequence ID" value="BBM59421.1"/>
    <property type="molecule type" value="Genomic_DNA"/>
</dbReference>
<protein>
    <submittedName>
        <fullName evidence="1">Uncharacterized protein</fullName>
    </submittedName>
</protein>
<organism evidence="1 2">
    <name type="scientific">Leptotrichia hongkongensis</name>
    <dbReference type="NCBI Taxonomy" id="554406"/>
    <lineage>
        <taxon>Bacteria</taxon>
        <taxon>Fusobacteriati</taxon>
        <taxon>Fusobacteriota</taxon>
        <taxon>Fusobacteriia</taxon>
        <taxon>Fusobacteriales</taxon>
        <taxon>Leptotrichiaceae</taxon>
        <taxon>Leptotrichia</taxon>
    </lineage>
</organism>
<evidence type="ECO:0000313" key="1">
    <source>
        <dbReference type="EMBL" id="BBM59421.1"/>
    </source>
</evidence>
<dbReference type="KEGG" id="lhg:JMUB5056_1005"/>
<gene>
    <name evidence="1" type="ORF">JMUB5056_1005</name>
</gene>
<dbReference type="AlphaFoldDB" id="A0A510L8S0"/>